<dbReference type="AlphaFoldDB" id="A0A1I4XNA3"/>
<feature type="signal peptide" evidence="1">
    <location>
        <begin position="1"/>
        <end position="18"/>
    </location>
</feature>
<dbReference type="Proteomes" id="UP000199149">
    <property type="component" value="Unassembled WGS sequence"/>
</dbReference>
<organism evidence="2 3">
    <name type="scientific">Algoriella xinjiangensis</name>
    <dbReference type="NCBI Taxonomy" id="684065"/>
    <lineage>
        <taxon>Bacteria</taxon>
        <taxon>Pseudomonadati</taxon>
        <taxon>Bacteroidota</taxon>
        <taxon>Flavobacteriia</taxon>
        <taxon>Flavobacteriales</taxon>
        <taxon>Weeksellaceae</taxon>
        <taxon>Algoriella</taxon>
    </lineage>
</organism>
<feature type="chain" id="PRO_5011710813" evidence="1">
    <location>
        <begin position="19"/>
        <end position="145"/>
    </location>
</feature>
<dbReference type="Pfam" id="PF09912">
    <property type="entry name" value="DUF2141"/>
    <property type="match status" value="1"/>
</dbReference>
<evidence type="ECO:0000313" key="3">
    <source>
        <dbReference type="Proteomes" id="UP000199149"/>
    </source>
</evidence>
<accession>A0A1I4XNA3</accession>
<reference evidence="3" key="1">
    <citation type="submission" date="2016-10" db="EMBL/GenBank/DDBJ databases">
        <authorList>
            <person name="Varghese N."/>
            <person name="Submissions S."/>
        </authorList>
    </citation>
    <scope>NUCLEOTIDE SEQUENCE [LARGE SCALE GENOMIC DNA]</scope>
    <source>
        <strain evidence="3">XJ109</strain>
    </source>
</reference>
<gene>
    <name evidence="2" type="ORF">SAMN05421738_10980</name>
</gene>
<evidence type="ECO:0000256" key="1">
    <source>
        <dbReference type="SAM" id="SignalP"/>
    </source>
</evidence>
<name>A0A1I4XNA3_9FLAO</name>
<proteinExistence type="predicted"/>
<keyword evidence="3" id="KW-1185">Reference proteome</keyword>
<dbReference type="InterPro" id="IPR018673">
    <property type="entry name" value="DUF2141"/>
</dbReference>
<dbReference type="EMBL" id="FOUZ01000009">
    <property type="protein sequence ID" value="SFN26779.1"/>
    <property type="molecule type" value="Genomic_DNA"/>
</dbReference>
<dbReference type="RefSeq" id="WP_245752120.1">
    <property type="nucleotide sequence ID" value="NZ_FOUZ01000009.1"/>
</dbReference>
<evidence type="ECO:0000313" key="2">
    <source>
        <dbReference type="EMBL" id="SFN26779.1"/>
    </source>
</evidence>
<sequence length="145" mass="16773">MKKILMIVVLFLAQFAMAQIDVKLSITNIKKMKGNLAIEFYRNVENYTKGQNAFKKLYVPIENIDKYETVFKNIEPTFYAVKVYLDVNNNKQLDKSFFGVRKEPYGFSTNADPILREPTFEEAKVEMTEENNTIAIKLNNNKGGE</sequence>
<keyword evidence="1" id="KW-0732">Signal</keyword>
<protein>
    <submittedName>
        <fullName evidence="2">Uncharacterized conserved protein, DUF2141 family</fullName>
    </submittedName>
</protein>